<organism evidence="2 3">
    <name type="scientific">Sporothrix stenoceras</name>
    <dbReference type="NCBI Taxonomy" id="5173"/>
    <lineage>
        <taxon>Eukaryota</taxon>
        <taxon>Fungi</taxon>
        <taxon>Dikarya</taxon>
        <taxon>Ascomycota</taxon>
        <taxon>Pezizomycotina</taxon>
        <taxon>Sordariomycetes</taxon>
        <taxon>Sordariomycetidae</taxon>
        <taxon>Ophiostomatales</taxon>
        <taxon>Ophiostomataceae</taxon>
        <taxon>Sporothrix</taxon>
    </lineage>
</organism>
<evidence type="ECO:0000313" key="2">
    <source>
        <dbReference type="EMBL" id="KAL1895026.1"/>
    </source>
</evidence>
<feature type="signal peptide" evidence="1">
    <location>
        <begin position="1"/>
        <end position="24"/>
    </location>
</feature>
<keyword evidence="3" id="KW-1185">Reference proteome</keyword>
<comment type="caution">
    <text evidence="2">The sequence shown here is derived from an EMBL/GenBank/DDBJ whole genome shotgun (WGS) entry which is preliminary data.</text>
</comment>
<protein>
    <submittedName>
        <fullName evidence="2">Uncharacterized protein</fullName>
    </submittedName>
</protein>
<reference evidence="2 3" key="1">
    <citation type="journal article" date="2024" name="IMA Fungus">
        <title>IMA Genome - F19 : A genome assembly and annotation guide to empower mycologists, including annotated draft genome sequences of Ceratocystis pirilliformis, Diaporthe australafricana, Fusarium ophioides, Paecilomyces lecythidis, and Sporothrix stenoceras.</title>
        <authorList>
            <person name="Aylward J."/>
            <person name="Wilson A.M."/>
            <person name="Visagie C.M."/>
            <person name="Spraker J."/>
            <person name="Barnes I."/>
            <person name="Buitendag C."/>
            <person name="Ceriani C."/>
            <person name="Del Mar Angel L."/>
            <person name="du Plessis D."/>
            <person name="Fuchs T."/>
            <person name="Gasser K."/>
            <person name="Kramer D."/>
            <person name="Li W."/>
            <person name="Munsamy K."/>
            <person name="Piso A."/>
            <person name="Price J.L."/>
            <person name="Sonnekus B."/>
            <person name="Thomas C."/>
            <person name="van der Nest A."/>
            <person name="van Dijk A."/>
            <person name="van Heerden A."/>
            <person name="van Vuuren N."/>
            <person name="Yilmaz N."/>
            <person name="Duong T.A."/>
            <person name="van der Merwe N.A."/>
            <person name="Wingfield M.J."/>
            <person name="Wingfield B.D."/>
        </authorList>
    </citation>
    <scope>NUCLEOTIDE SEQUENCE [LARGE SCALE GENOMIC DNA]</scope>
    <source>
        <strain evidence="2 3">CMW 5346</strain>
    </source>
</reference>
<dbReference type="EMBL" id="JAWCUI010000029">
    <property type="protein sequence ID" value="KAL1895026.1"/>
    <property type="molecule type" value="Genomic_DNA"/>
</dbReference>
<dbReference type="Proteomes" id="UP001583186">
    <property type="component" value="Unassembled WGS sequence"/>
</dbReference>
<evidence type="ECO:0000313" key="3">
    <source>
        <dbReference type="Proteomes" id="UP001583186"/>
    </source>
</evidence>
<feature type="chain" id="PRO_5045123555" evidence="1">
    <location>
        <begin position="25"/>
        <end position="106"/>
    </location>
</feature>
<evidence type="ECO:0000256" key="1">
    <source>
        <dbReference type="SAM" id="SignalP"/>
    </source>
</evidence>
<gene>
    <name evidence="2" type="ORF">Sste5346_005446</name>
</gene>
<sequence length="106" mass="11259">MYAQASVIGLAAATLVAFVRPATAFTTACSYQEYKCGSELFTTDGYNETELTAAVNLTSTIPPLEDYQLMNVIFRCIDINGNIAGNSYCIAGCIGMASTSNDQCAM</sequence>
<name>A0ABR3Z308_9PEZI</name>
<proteinExistence type="predicted"/>
<accession>A0ABR3Z308</accession>
<keyword evidence="1" id="KW-0732">Signal</keyword>